<keyword evidence="6" id="KW-1185">Reference proteome</keyword>
<dbReference type="PANTHER" id="PTHR43619">
    <property type="entry name" value="S-ADENOSYL-L-METHIONINE-DEPENDENT METHYLTRANSFERASE YKTD-RELATED"/>
    <property type="match status" value="1"/>
</dbReference>
<proteinExistence type="inferred from homology"/>
<keyword evidence="4" id="KW-0949">S-adenosyl-L-methionine</keyword>
<name>A0A023D844_ACIMT</name>
<keyword evidence="3 5" id="KW-0808">Transferase</keyword>
<dbReference type="RefSeq" id="WP_042060300.1">
    <property type="nucleotide sequence ID" value="NZ_BAND01000085.1"/>
</dbReference>
<evidence type="ECO:0000256" key="3">
    <source>
        <dbReference type="ARBA" id="ARBA00022679"/>
    </source>
</evidence>
<comment type="similarity">
    <text evidence="1 4">Belongs to the UPF0677 family.</text>
</comment>
<reference evidence="5 6" key="2">
    <citation type="journal article" date="2014" name="FEMS Microbiol. Lett.">
        <title>Draft genomic DNA sequence of the facultatively methylotrophic bacterium Acidomonas methanolica type strain MB58.</title>
        <authorList>
            <person name="Higashiura N."/>
            <person name="Hadano H."/>
            <person name="Hirakawa H."/>
            <person name="Matsutani M."/>
            <person name="Takabe S."/>
            <person name="Matsushita K."/>
            <person name="Azuma Y."/>
        </authorList>
    </citation>
    <scope>NUCLEOTIDE SEQUENCE [LARGE SCALE GENOMIC DNA]</scope>
    <source>
        <strain evidence="5 6">MB58</strain>
    </source>
</reference>
<dbReference type="Gene3D" id="3.40.50.150">
    <property type="entry name" value="Vaccinia Virus protein VP39"/>
    <property type="match status" value="1"/>
</dbReference>
<evidence type="ECO:0000256" key="1">
    <source>
        <dbReference type="ARBA" id="ARBA00008138"/>
    </source>
</evidence>
<dbReference type="AlphaFoldDB" id="A0A023D844"/>
<dbReference type="GO" id="GO:0008168">
    <property type="term" value="F:methyltransferase activity"/>
    <property type="evidence" value="ECO:0007669"/>
    <property type="project" value="UniProtKB-UniRule"/>
</dbReference>
<gene>
    <name evidence="5" type="ORF">Amme_085_048</name>
</gene>
<comment type="function">
    <text evidence="4">Exhibits S-adenosyl-L-methionine-dependent methyltransferase activity.</text>
</comment>
<dbReference type="Proteomes" id="UP000019760">
    <property type="component" value="Unassembled WGS sequence"/>
</dbReference>
<evidence type="ECO:0000313" key="5">
    <source>
        <dbReference type="EMBL" id="GAJ29920.1"/>
    </source>
</evidence>
<evidence type="ECO:0000256" key="2">
    <source>
        <dbReference type="ARBA" id="ARBA00022603"/>
    </source>
</evidence>
<reference evidence="6" key="1">
    <citation type="journal article" date="2014" name="FEMS Microbiol. Lett.">
        <title>Draft Genomic DNA Sequence of the Facultatively Methylotrophic Bacterium Acidomonas methanolica type strain MB58.</title>
        <authorList>
            <person name="Higashiura N."/>
            <person name="Hadano H."/>
            <person name="Hirakawa H."/>
            <person name="Matsutani M."/>
            <person name="Takabe S."/>
            <person name="Matsushita K."/>
            <person name="Azuma Y."/>
        </authorList>
    </citation>
    <scope>NUCLEOTIDE SEQUENCE [LARGE SCALE GENOMIC DNA]</scope>
    <source>
        <strain evidence="6">MB58</strain>
    </source>
</reference>
<evidence type="ECO:0000313" key="6">
    <source>
        <dbReference type="Proteomes" id="UP000019760"/>
    </source>
</evidence>
<dbReference type="Pfam" id="PF04072">
    <property type="entry name" value="LCM"/>
    <property type="match status" value="1"/>
</dbReference>
<dbReference type="NCBIfam" id="TIGR00027">
    <property type="entry name" value="mthyl_TIGR00027"/>
    <property type="match status" value="1"/>
</dbReference>
<keyword evidence="2 4" id="KW-0489">Methyltransferase</keyword>
<dbReference type="EC" id="2.1.1.-" evidence="4"/>
<dbReference type="PANTHER" id="PTHR43619:SF2">
    <property type="entry name" value="S-ADENOSYL-L-METHIONINE-DEPENDENT METHYLTRANSFERASES SUPERFAMILY PROTEIN"/>
    <property type="match status" value="1"/>
</dbReference>
<sequence length="278" mass="30988">MTLDPPPSFSAWHVARHRARHQHHEGGRIFADPLASILPGLSQDALLADPDRPWEARSRRFIAARSRIAEDRLARAVQGGTRQLVVLGAGLETIGLRHPHAGEGLRIFEVDRPEMLAWKRARVAQAGLAIPEGVRLVPCDLERDGLLPRLQEAGFDPFRPVFFFCLGLLPYLTWEMNDALLRFISSLPRGEVVYDYYEPAEMLSGEERAYAENRTKALAEHGETWRTDFSPRAMEDLLELTNFRWFEDLGAAEIAALFGPAEGAPGADSGGHVVHARA</sequence>
<dbReference type="OrthoDB" id="9806164at2"/>
<dbReference type="SUPFAM" id="SSF53335">
    <property type="entry name" value="S-adenosyl-L-methionine-dependent methyltransferases"/>
    <property type="match status" value="1"/>
</dbReference>
<dbReference type="InterPro" id="IPR011610">
    <property type="entry name" value="SAM_mthyl_Trfase_ML2640-like"/>
</dbReference>
<dbReference type="EMBL" id="BAND01000085">
    <property type="protein sequence ID" value="GAJ29920.1"/>
    <property type="molecule type" value="Genomic_DNA"/>
</dbReference>
<organism evidence="5 6">
    <name type="scientific">Acidomonas methanolica NBRC 104435</name>
    <dbReference type="NCBI Taxonomy" id="1231351"/>
    <lineage>
        <taxon>Bacteria</taxon>
        <taxon>Pseudomonadati</taxon>
        <taxon>Pseudomonadota</taxon>
        <taxon>Alphaproteobacteria</taxon>
        <taxon>Acetobacterales</taxon>
        <taxon>Acetobacteraceae</taxon>
        <taxon>Acidomonas</taxon>
    </lineage>
</organism>
<comment type="caution">
    <text evidence="5">The sequence shown here is derived from an EMBL/GenBank/DDBJ whole genome shotgun (WGS) entry which is preliminary data.</text>
</comment>
<dbReference type="GO" id="GO:0032259">
    <property type="term" value="P:methylation"/>
    <property type="evidence" value="ECO:0007669"/>
    <property type="project" value="UniProtKB-KW"/>
</dbReference>
<protein>
    <recommendedName>
        <fullName evidence="4">S-adenosyl-L-methionine-dependent methyltransferase</fullName>
        <ecNumber evidence="4">2.1.1.-</ecNumber>
    </recommendedName>
</protein>
<dbReference type="InterPro" id="IPR029063">
    <property type="entry name" value="SAM-dependent_MTases_sf"/>
</dbReference>
<dbReference type="InterPro" id="IPR007213">
    <property type="entry name" value="Ppm1/Ppm2/Tcmp"/>
</dbReference>
<accession>A0A023D844</accession>
<evidence type="ECO:0000256" key="4">
    <source>
        <dbReference type="RuleBase" id="RU362030"/>
    </source>
</evidence>